<dbReference type="EMBL" id="FMSV02000548">
    <property type="protein sequence ID" value="SEH08330.1"/>
    <property type="molecule type" value="Genomic_DNA"/>
</dbReference>
<dbReference type="RefSeq" id="WP_103921876.1">
    <property type="nucleotide sequence ID" value="NZ_FMSV02000548.1"/>
</dbReference>
<accession>A0A1H6FE17</accession>
<feature type="domain" description="CBS" evidence="3">
    <location>
        <begin position="7"/>
        <end position="66"/>
    </location>
</feature>
<keyword evidence="5" id="KW-1185">Reference proteome</keyword>
<dbReference type="Gene3D" id="3.10.580.10">
    <property type="entry name" value="CBS-domain"/>
    <property type="match status" value="2"/>
</dbReference>
<evidence type="ECO:0000259" key="3">
    <source>
        <dbReference type="PROSITE" id="PS51371"/>
    </source>
</evidence>
<dbReference type="Proteomes" id="UP000236724">
    <property type="component" value="Unassembled WGS sequence"/>
</dbReference>
<protein>
    <submittedName>
        <fullName evidence="4">CBS domain protein</fullName>
    </submittedName>
</protein>
<dbReference type="SMART" id="SM00116">
    <property type="entry name" value="CBS"/>
    <property type="match status" value="2"/>
</dbReference>
<dbReference type="SUPFAM" id="SSF54631">
    <property type="entry name" value="CBS-domain pair"/>
    <property type="match status" value="1"/>
</dbReference>
<gene>
    <name evidence="4" type="ORF">MBHS_04221</name>
</gene>
<organism evidence="4 5">
    <name type="scientific">Candidatus Venteria ishoeyi</name>
    <dbReference type="NCBI Taxonomy" id="1899563"/>
    <lineage>
        <taxon>Bacteria</taxon>
        <taxon>Pseudomonadati</taxon>
        <taxon>Pseudomonadota</taxon>
        <taxon>Gammaproteobacteria</taxon>
        <taxon>Thiotrichales</taxon>
        <taxon>Thiotrichaceae</taxon>
        <taxon>Venteria</taxon>
    </lineage>
</organism>
<dbReference type="Pfam" id="PF00571">
    <property type="entry name" value="CBS"/>
    <property type="match status" value="2"/>
</dbReference>
<evidence type="ECO:0000256" key="1">
    <source>
        <dbReference type="ARBA" id="ARBA00023122"/>
    </source>
</evidence>
<dbReference type="PANTHER" id="PTHR43080:SF2">
    <property type="entry name" value="CBS DOMAIN-CONTAINING PROTEIN"/>
    <property type="match status" value="1"/>
</dbReference>
<evidence type="ECO:0000256" key="2">
    <source>
        <dbReference type="PROSITE-ProRule" id="PRU00703"/>
    </source>
</evidence>
<name>A0A1H6FE17_9GAMM</name>
<dbReference type="OrthoDB" id="9794094at2"/>
<dbReference type="PANTHER" id="PTHR43080">
    <property type="entry name" value="CBS DOMAIN-CONTAINING PROTEIN CBSX3, MITOCHONDRIAL"/>
    <property type="match status" value="1"/>
</dbReference>
<keyword evidence="1 2" id="KW-0129">CBS domain</keyword>
<dbReference type="PROSITE" id="PS51371">
    <property type="entry name" value="CBS"/>
    <property type="match status" value="1"/>
</dbReference>
<dbReference type="AlphaFoldDB" id="A0A1H6FE17"/>
<reference evidence="4 5" key="1">
    <citation type="submission" date="2016-10" db="EMBL/GenBank/DDBJ databases">
        <authorList>
            <person name="de Groot N.N."/>
        </authorList>
    </citation>
    <scope>NUCLEOTIDE SEQUENCE [LARGE SCALE GENOMIC DNA]</scope>
    <source>
        <strain evidence="4">MBHS1</strain>
    </source>
</reference>
<dbReference type="InterPro" id="IPR051257">
    <property type="entry name" value="Diverse_CBS-Domain"/>
</dbReference>
<proteinExistence type="predicted"/>
<dbReference type="InterPro" id="IPR046342">
    <property type="entry name" value="CBS_dom_sf"/>
</dbReference>
<evidence type="ECO:0000313" key="4">
    <source>
        <dbReference type="EMBL" id="SEH08330.1"/>
    </source>
</evidence>
<evidence type="ECO:0000313" key="5">
    <source>
        <dbReference type="Proteomes" id="UP000236724"/>
    </source>
</evidence>
<dbReference type="InterPro" id="IPR000644">
    <property type="entry name" value="CBS_dom"/>
</dbReference>
<sequence length="172" mass="19154">MTAATIMSTDVISLKADDSIAEALQLMCKNSIHNLPVLDKRGNFLGLFSLRRLSRELLPKAAKLDENSLLMHINFMPDSADELSERLIQLGQRPVSDLLEKSSKLRLCKPDTTLPELLQLLFESPVSLPVVVVEGKKKRLAGMVSNWDILTKLTVNLLSDKDSDPCKNTKKI</sequence>